<comment type="caution">
    <text evidence="2">The sequence shown here is derived from an EMBL/GenBank/DDBJ whole genome shotgun (WGS) entry which is preliminary data.</text>
</comment>
<evidence type="ECO:0000313" key="3">
    <source>
        <dbReference type="Proteomes" id="UP000620874"/>
    </source>
</evidence>
<dbReference type="Pfam" id="PF01814">
    <property type="entry name" value="Hemerythrin"/>
    <property type="match status" value="1"/>
</dbReference>
<reference evidence="2 3" key="1">
    <citation type="submission" date="2020-08" db="EMBL/GenBank/DDBJ databases">
        <title>A Genomic Blueprint of the Chicken Gut Microbiome.</title>
        <authorList>
            <person name="Gilroy R."/>
            <person name="Ravi A."/>
            <person name="Getino M."/>
            <person name="Pursley I."/>
            <person name="Horton D.L."/>
            <person name="Alikhan N.-F."/>
            <person name="Baker D."/>
            <person name="Gharbi K."/>
            <person name="Hall N."/>
            <person name="Watson M."/>
            <person name="Adriaenssens E.M."/>
            <person name="Foster-Nyarko E."/>
            <person name="Jarju S."/>
            <person name="Secka A."/>
            <person name="Antonio M."/>
            <person name="Oren A."/>
            <person name="Chaudhuri R."/>
            <person name="La Ragione R.M."/>
            <person name="Hildebrand F."/>
            <person name="Pallen M.J."/>
        </authorList>
    </citation>
    <scope>NUCLEOTIDE SEQUENCE [LARGE SCALE GENOMIC DNA]</scope>
    <source>
        <strain evidence="2 3">Sa1CVN1</strain>
    </source>
</reference>
<gene>
    <name evidence="2" type="ORF">H9625_01620</name>
</gene>
<sequence length="237" mass="27550">MNSFFVMCKPKTYKPTDKMSDLICENYALLQVLSRFGVSLGFGDKSVQEVCDMNGVDCPTFLIVVNFLTEENDRMQDHLARLSVPALMDYLQRAHSYFLDFQLPSIRKKLIEAIDFSLSDKVSYLILQFFDDYVGEVRKHMEYENKQVFTYVRDLLEGKKTEEFSIGVFARHHDQINVKLTELKNIIIKYYPANGDNQLLNATLFDIFCCEEDLASHNRVEDYLFVPAIMELEKGVK</sequence>
<evidence type="ECO:0000313" key="2">
    <source>
        <dbReference type="EMBL" id="MBD8039160.1"/>
    </source>
</evidence>
<protein>
    <submittedName>
        <fullName evidence="2">Hemerythrin domain-containing protein</fullName>
    </submittedName>
</protein>
<dbReference type="Proteomes" id="UP000620874">
    <property type="component" value="Unassembled WGS sequence"/>
</dbReference>
<evidence type="ECO:0000259" key="1">
    <source>
        <dbReference type="Pfam" id="PF01814"/>
    </source>
</evidence>
<keyword evidence="3" id="KW-1185">Reference proteome</keyword>
<dbReference type="EMBL" id="JACSPP010000003">
    <property type="protein sequence ID" value="MBD8039160.1"/>
    <property type="molecule type" value="Genomic_DNA"/>
</dbReference>
<proteinExistence type="predicted"/>
<organism evidence="2 3">
    <name type="scientific">Phocaeicola intestinalis</name>
    <dbReference type="NCBI Taxonomy" id="2762212"/>
    <lineage>
        <taxon>Bacteria</taxon>
        <taxon>Pseudomonadati</taxon>
        <taxon>Bacteroidota</taxon>
        <taxon>Bacteroidia</taxon>
        <taxon>Bacteroidales</taxon>
        <taxon>Bacteroidaceae</taxon>
        <taxon>Phocaeicola</taxon>
    </lineage>
</organism>
<accession>A0ABR8Y4N0</accession>
<name>A0ABR8Y4N0_9BACT</name>
<feature type="domain" description="Hemerythrin-like" evidence="1">
    <location>
        <begin position="119"/>
        <end position="229"/>
    </location>
</feature>
<dbReference type="InterPro" id="IPR012312">
    <property type="entry name" value="Hemerythrin-like"/>
</dbReference>